<comment type="caution">
    <text evidence="2">The sequence shown here is derived from an EMBL/GenBank/DDBJ whole genome shotgun (WGS) entry which is preliminary data.</text>
</comment>
<protein>
    <submittedName>
        <fullName evidence="2">Dehydrogenase/reductase sdr family member 12</fullName>
    </submittedName>
</protein>
<gene>
    <name evidence="2" type="ORF">FIE12Z_12330</name>
</gene>
<dbReference type="PRINTS" id="PR00081">
    <property type="entry name" value="GDHRDH"/>
</dbReference>
<name>A0A395M6D0_9HYPO</name>
<dbReference type="EMBL" id="PXXK01000575">
    <property type="protein sequence ID" value="RFN43430.1"/>
    <property type="molecule type" value="Genomic_DNA"/>
</dbReference>
<keyword evidence="1" id="KW-0560">Oxidoreductase</keyword>
<proteinExistence type="predicted"/>
<reference evidence="2 3" key="1">
    <citation type="journal article" date="2018" name="PLoS Pathog.">
        <title>Evolution of structural diversity of trichothecenes, a family of toxins produced by plant pathogenic and entomopathogenic fungi.</title>
        <authorList>
            <person name="Proctor R.H."/>
            <person name="McCormick S.P."/>
            <person name="Kim H.S."/>
            <person name="Cardoza R.E."/>
            <person name="Stanley A.M."/>
            <person name="Lindo L."/>
            <person name="Kelly A."/>
            <person name="Brown D.W."/>
            <person name="Lee T."/>
            <person name="Vaughan M.M."/>
            <person name="Alexander N.J."/>
            <person name="Busman M."/>
            <person name="Gutierrez S."/>
        </authorList>
    </citation>
    <scope>NUCLEOTIDE SEQUENCE [LARGE SCALE GENOMIC DNA]</scope>
    <source>
        <strain evidence="2 3">NRRL 13405</strain>
    </source>
</reference>
<evidence type="ECO:0000256" key="1">
    <source>
        <dbReference type="ARBA" id="ARBA00023002"/>
    </source>
</evidence>
<dbReference type="PANTHER" id="PTHR47534:SF3">
    <property type="entry name" value="ALCOHOL DEHYDROGENASE-LIKE C-TERMINAL DOMAIN-CONTAINING PROTEIN"/>
    <property type="match status" value="1"/>
</dbReference>
<accession>A0A395M6D0</accession>
<sequence length="336" mass="36265">KMVAIKTIKTSNSTTLPQSLPQNLTAVFLGATSGIGRSTVKQLAIATDGKSPTIYIVGRSASAATPLIAELRQSNPSATIEFIERDVSLVKEVDAAMQEISKRETKVDILFMSVGFMSFEGRKETKEKLEPSLTTRFYSRVRAIQVLLPLLNRSENPHVTNILAGGQEGPLVEDDLDLAKPGNFGVASSANQAATMLTLALERFARENPKISFVHAFPGLTATPLLSRGSSGIIGFLLQWIVTPLGGLLFASPDDVAARALFYATNARYTVEETEAAAIPIPQELEKAKRSAGGVFLITEKSEPADNEKVLAGIREKMASKVEAHVDNVFKEFFGQ</sequence>
<dbReference type="PANTHER" id="PTHR47534">
    <property type="entry name" value="YALI0E05731P"/>
    <property type="match status" value="1"/>
</dbReference>
<dbReference type="Gene3D" id="3.40.50.720">
    <property type="entry name" value="NAD(P)-binding Rossmann-like Domain"/>
    <property type="match status" value="1"/>
</dbReference>
<dbReference type="InterPro" id="IPR036291">
    <property type="entry name" value="NAD(P)-bd_dom_sf"/>
</dbReference>
<evidence type="ECO:0000313" key="2">
    <source>
        <dbReference type="EMBL" id="RFN43430.1"/>
    </source>
</evidence>
<dbReference type="STRING" id="2594813.A0A395M6D0"/>
<dbReference type="Proteomes" id="UP000265631">
    <property type="component" value="Unassembled WGS sequence"/>
</dbReference>
<dbReference type="SUPFAM" id="SSF51735">
    <property type="entry name" value="NAD(P)-binding Rossmann-fold domains"/>
    <property type="match status" value="1"/>
</dbReference>
<feature type="non-terminal residue" evidence="2">
    <location>
        <position position="1"/>
    </location>
</feature>
<organism evidence="2 3">
    <name type="scientific">Fusarium flagelliforme</name>
    <dbReference type="NCBI Taxonomy" id="2675880"/>
    <lineage>
        <taxon>Eukaryota</taxon>
        <taxon>Fungi</taxon>
        <taxon>Dikarya</taxon>
        <taxon>Ascomycota</taxon>
        <taxon>Pezizomycotina</taxon>
        <taxon>Sordariomycetes</taxon>
        <taxon>Hypocreomycetidae</taxon>
        <taxon>Hypocreales</taxon>
        <taxon>Nectriaceae</taxon>
        <taxon>Fusarium</taxon>
        <taxon>Fusarium incarnatum-equiseti species complex</taxon>
    </lineage>
</organism>
<dbReference type="InterPro" id="IPR002347">
    <property type="entry name" value="SDR_fam"/>
</dbReference>
<dbReference type="InterPro" id="IPR052228">
    <property type="entry name" value="Sec_Metab_Biosynth_Oxidored"/>
</dbReference>
<evidence type="ECO:0000313" key="3">
    <source>
        <dbReference type="Proteomes" id="UP000265631"/>
    </source>
</evidence>
<keyword evidence="3" id="KW-1185">Reference proteome</keyword>
<dbReference type="Pfam" id="PF00106">
    <property type="entry name" value="adh_short"/>
    <property type="match status" value="1"/>
</dbReference>
<dbReference type="GO" id="GO:0016491">
    <property type="term" value="F:oxidoreductase activity"/>
    <property type="evidence" value="ECO:0007669"/>
    <property type="project" value="UniProtKB-KW"/>
</dbReference>
<dbReference type="AlphaFoldDB" id="A0A395M6D0"/>